<dbReference type="Proteomes" id="UP000198611">
    <property type="component" value="Unassembled WGS sequence"/>
</dbReference>
<dbReference type="RefSeq" id="WP_240307979.1">
    <property type="nucleotide sequence ID" value="NZ_FOMJ01000001.1"/>
</dbReference>
<dbReference type="GO" id="GO:0008237">
    <property type="term" value="F:metallopeptidase activity"/>
    <property type="evidence" value="ECO:0007669"/>
    <property type="project" value="UniProtKB-KW"/>
</dbReference>
<dbReference type="InterPro" id="IPR007963">
    <property type="entry name" value="Peptidase_M61_catalytic"/>
</dbReference>
<dbReference type="Gene3D" id="1.10.390.10">
    <property type="entry name" value="Neutral Protease Domain 2"/>
    <property type="match status" value="1"/>
</dbReference>
<dbReference type="Pfam" id="PF05299">
    <property type="entry name" value="Peptidase_M61"/>
    <property type="match status" value="1"/>
</dbReference>
<dbReference type="SUPFAM" id="SSF50156">
    <property type="entry name" value="PDZ domain-like"/>
    <property type="match status" value="1"/>
</dbReference>
<name>A0A1I1P1F1_9GAMM</name>
<gene>
    <name evidence="3" type="ORF">SAMN05660831_00455</name>
</gene>
<evidence type="ECO:0000256" key="1">
    <source>
        <dbReference type="SAM" id="MobiDB-lite"/>
    </source>
</evidence>
<sequence length="606" mass="66126">MSRDAITPLRYRVVPLRPSAHEFAVELTIPEPAADGQRLILPAWIPGSYLVRDFARHIVEIAAEDGDGVPVRLDKEDKQTWRAAPAKGPLVLRTVVHAHDPSVRSAWLDRRRGFFNGTSLFLEPEGHDHRPCELDLEPPAEGSVDGEWTVATALTPAGAAEGGFGRYRAADYATLIDSPVAMAPLARVGFEVAGIPHTIAISGHHRADLPRLAEDVRAICEEQVAVFGELPVTERYVFYLHVVGDGYGGLEHADSTALVARRDHLPRPGGDVDADGYAELLGLFSHEYFHLWNVKRIRPAAFTPYDLRGEVHTTLLWAFEGITSYYDDRALVTAGRIDREAYLERLGRVITRVMRGSGRHRQSVADSSFDAWTRFYQQDANAPNAIVSYYAKGALVALALDLLLRRDAGTRLDDVMRRLWSEYGRPGIGVPEEGVREAAEAVSGLDLGDFFARYVHGTEDPPLAELLAATGVALRTRPRGGRDDRGGTPPGDSPAPAWTGAVIADEQGRARVRTVHAGSPAEVAGLSPGDELVAVAGLRATAAGLDEILRRYPAGEALPVHALRGDELITTTLRPAEPPGDTCYLEFQPEAGEAEKQRQEEWLGHP</sequence>
<protein>
    <submittedName>
        <fullName evidence="3">Predicted metalloprotease, contains C-terminal PDZ domain</fullName>
    </submittedName>
</protein>
<dbReference type="Gene3D" id="2.60.40.3650">
    <property type="match status" value="1"/>
</dbReference>
<dbReference type="InterPro" id="IPR036034">
    <property type="entry name" value="PDZ_sf"/>
</dbReference>
<reference evidence="3 4" key="1">
    <citation type="submission" date="2016-10" db="EMBL/GenBank/DDBJ databases">
        <authorList>
            <person name="de Groot N.N."/>
        </authorList>
    </citation>
    <scope>NUCLEOTIDE SEQUENCE [LARGE SCALE GENOMIC DNA]</scope>
    <source>
        <strain evidence="3 4">HL3</strain>
    </source>
</reference>
<dbReference type="InterPro" id="IPR024191">
    <property type="entry name" value="Peptidase_M61"/>
</dbReference>
<dbReference type="InterPro" id="IPR040756">
    <property type="entry name" value="Peptidase_M61_N"/>
</dbReference>
<dbReference type="GO" id="GO:0006508">
    <property type="term" value="P:proteolysis"/>
    <property type="evidence" value="ECO:0007669"/>
    <property type="project" value="UniProtKB-KW"/>
</dbReference>
<keyword evidence="3" id="KW-0482">Metalloprotease</keyword>
<keyword evidence="3" id="KW-0645">Protease</keyword>
<feature type="region of interest" description="Disordered" evidence="1">
    <location>
        <begin position="576"/>
        <end position="606"/>
    </location>
</feature>
<feature type="domain" description="PDZ" evidence="2">
    <location>
        <begin position="497"/>
        <end position="566"/>
    </location>
</feature>
<dbReference type="Gene3D" id="2.30.42.10">
    <property type="match status" value="1"/>
</dbReference>
<dbReference type="PIRSF" id="PIRSF016493">
    <property type="entry name" value="Glycyl_aminpptds"/>
    <property type="match status" value="1"/>
</dbReference>
<dbReference type="EMBL" id="FOMJ01000001">
    <property type="protein sequence ID" value="SFD01558.1"/>
    <property type="molecule type" value="Genomic_DNA"/>
</dbReference>
<evidence type="ECO:0000259" key="2">
    <source>
        <dbReference type="SMART" id="SM00228"/>
    </source>
</evidence>
<keyword evidence="4" id="KW-1185">Reference proteome</keyword>
<proteinExistence type="predicted"/>
<keyword evidence="3" id="KW-0378">Hydrolase</keyword>
<dbReference type="SMART" id="SM00228">
    <property type="entry name" value="PDZ"/>
    <property type="match status" value="1"/>
</dbReference>
<dbReference type="AlphaFoldDB" id="A0A1I1P1F1"/>
<feature type="compositionally biased region" description="Basic and acidic residues" evidence="1">
    <location>
        <begin position="593"/>
        <end position="606"/>
    </location>
</feature>
<dbReference type="STRING" id="1123397.SAMN05660831_00455"/>
<dbReference type="SUPFAM" id="SSF55486">
    <property type="entry name" value="Metalloproteases ('zincins'), catalytic domain"/>
    <property type="match status" value="1"/>
</dbReference>
<evidence type="ECO:0000313" key="3">
    <source>
        <dbReference type="EMBL" id="SFD01558.1"/>
    </source>
</evidence>
<accession>A0A1I1P1F1</accession>
<dbReference type="InterPro" id="IPR001478">
    <property type="entry name" value="PDZ"/>
</dbReference>
<dbReference type="Pfam" id="PF17899">
    <property type="entry name" value="Peptidase_M61_N"/>
    <property type="match status" value="1"/>
</dbReference>
<dbReference type="InterPro" id="IPR027268">
    <property type="entry name" value="Peptidase_M4/M1_CTD_sf"/>
</dbReference>
<organism evidence="3 4">
    <name type="scientific">Thiohalospira halophila DSM 15071</name>
    <dbReference type="NCBI Taxonomy" id="1123397"/>
    <lineage>
        <taxon>Bacteria</taxon>
        <taxon>Pseudomonadati</taxon>
        <taxon>Pseudomonadota</taxon>
        <taxon>Gammaproteobacteria</taxon>
        <taxon>Thiohalospirales</taxon>
        <taxon>Thiohalospiraceae</taxon>
        <taxon>Thiohalospira</taxon>
    </lineage>
</organism>
<feature type="region of interest" description="Disordered" evidence="1">
    <location>
        <begin position="476"/>
        <end position="497"/>
    </location>
</feature>
<evidence type="ECO:0000313" key="4">
    <source>
        <dbReference type="Proteomes" id="UP000198611"/>
    </source>
</evidence>